<dbReference type="PROSITE" id="PS01103">
    <property type="entry name" value="ASD"/>
    <property type="match status" value="1"/>
</dbReference>
<keyword evidence="6" id="KW-0457">Lysine biosynthesis</keyword>
<comment type="pathway">
    <text evidence="8">Amino-acid biosynthesis.</text>
</comment>
<dbReference type="PANTHER" id="PTHR46278:SF4">
    <property type="entry name" value="ASPARTATE-SEMIALDEHYDE DEHYDROGENASE"/>
    <property type="match status" value="1"/>
</dbReference>
<evidence type="ECO:0000256" key="2">
    <source>
        <dbReference type="ARBA" id="ARBA00022605"/>
    </source>
</evidence>
<comment type="similarity">
    <text evidence="1">Belongs to the aspartate-semialdehyde dehydrogenase family.</text>
</comment>
<organism evidence="10 11">
    <name type="scientific">Enterobacter hormaechei</name>
    <dbReference type="NCBI Taxonomy" id="158836"/>
    <lineage>
        <taxon>Bacteria</taxon>
        <taxon>Pseudomonadati</taxon>
        <taxon>Pseudomonadota</taxon>
        <taxon>Gammaproteobacteria</taxon>
        <taxon>Enterobacterales</taxon>
        <taxon>Enterobacteriaceae</taxon>
        <taxon>Enterobacter</taxon>
        <taxon>Enterobacter cloacae complex</taxon>
    </lineage>
</organism>
<sequence length="135" mass="14685">QMGQLHQSVAAELADPASAILDIERKVTQLTRSGELPVDNFGVPLAGGLIPWIDKQLDNGQTREEWKGQAETNKILGTANTIPVDGLCVRIGALRCHSQAFTIKLKKDVSIPTVEELLAAHNPWAKVVPNDRDIT</sequence>
<feature type="domain" description="Semialdehyde dehydrogenase dimerisation" evidence="9">
    <location>
        <begin position="22"/>
        <end position="131"/>
    </location>
</feature>
<dbReference type="AlphaFoldDB" id="A0A6L3X289"/>
<keyword evidence="3" id="KW-0521">NADP</keyword>
<dbReference type="GO" id="GO:0009086">
    <property type="term" value="P:methionine biosynthetic process"/>
    <property type="evidence" value="ECO:0007669"/>
    <property type="project" value="UniProtKB-KW"/>
</dbReference>
<evidence type="ECO:0000256" key="7">
    <source>
        <dbReference type="ARBA" id="ARBA00023167"/>
    </source>
</evidence>
<dbReference type="Proteomes" id="UP000476281">
    <property type="component" value="Unassembled WGS sequence"/>
</dbReference>
<evidence type="ECO:0000256" key="6">
    <source>
        <dbReference type="ARBA" id="ARBA00023154"/>
    </source>
</evidence>
<dbReference type="Pfam" id="PF02774">
    <property type="entry name" value="Semialdhyde_dhC"/>
    <property type="match status" value="1"/>
</dbReference>
<evidence type="ECO:0000256" key="4">
    <source>
        <dbReference type="ARBA" id="ARBA00022915"/>
    </source>
</evidence>
<name>A0A6L3X289_9ENTR</name>
<evidence type="ECO:0000313" key="11">
    <source>
        <dbReference type="Proteomes" id="UP000476281"/>
    </source>
</evidence>
<comment type="caution">
    <text evidence="10">The sequence shown here is derived from an EMBL/GenBank/DDBJ whole genome shotgun (WGS) entry which is preliminary data.</text>
</comment>
<dbReference type="GO" id="GO:0050661">
    <property type="term" value="F:NADP binding"/>
    <property type="evidence" value="ECO:0007669"/>
    <property type="project" value="InterPro"/>
</dbReference>
<dbReference type="SUPFAM" id="SSF55347">
    <property type="entry name" value="Glyceraldehyde-3-phosphate dehydrogenase-like, C-terminal domain"/>
    <property type="match status" value="1"/>
</dbReference>
<feature type="non-terminal residue" evidence="10">
    <location>
        <position position="135"/>
    </location>
</feature>
<evidence type="ECO:0000256" key="1">
    <source>
        <dbReference type="ARBA" id="ARBA00010584"/>
    </source>
</evidence>
<gene>
    <name evidence="10" type="ORF">F9C29_34040</name>
</gene>
<dbReference type="GO" id="GO:0019877">
    <property type="term" value="P:diaminopimelate biosynthetic process"/>
    <property type="evidence" value="ECO:0007669"/>
    <property type="project" value="UniProtKB-KW"/>
</dbReference>
<dbReference type="EMBL" id="WBSZ01002541">
    <property type="protein sequence ID" value="KAB2432081.1"/>
    <property type="molecule type" value="Genomic_DNA"/>
</dbReference>
<reference evidence="10 11" key="1">
    <citation type="submission" date="2019-09" db="EMBL/GenBank/DDBJ databases">
        <title>Reversal of blaTEM antimicrobial resistance by CRISPR-Cas9 in clinical E. coli and other Enterobacteriaceae strains.</title>
        <authorList>
            <person name="Tagliaferri T."/>
            <person name="Guimaraes N."/>
            <person name="Pereira M."/>
            <person name="Felicori L."/>
            <person name="Horz H.-P."/>
            <person name="Santos S."/>
            <person name="Mendes T."/>
        </authorList>
    </citation>
    <scope>NUCLEOTIDE SEQUENCE [LARGE SCALE GENOMIC DNA]</scope>
    <source>
        <strain evidence="10 11">E2_blaTEM_MG</strain>
    </source>
</reference>
<keyword evidence="4" id="KW-0220">Diaminopimelate biosynthesis</keyword>
<evidence type="ECO:0000313" key="10">
    <source>
        <dbReference type="EMBL" id="KAB2432081.1"/>
    </source>
</evidence>
<dbReference type="PANTHER" id="PTHR46278">
    <property type="entry name" value="DEHYDROGENASE, PUTATIVE-RELATED"/>
    <property type="match status" value="1"/>
</dbReference>
<proteinExistence type="inferred from homology"/>
<evidence type="ECO:0000256" key="3">
    <source>
        <dbReference type="ARBA" id="ARBA00022857"/>
    </source>
</evidence>
<dbReference type="GO" id="GO:0046983">
    <property type="term" value="F:protein dimerization activity"/>
    <property type="evidence" value="ECO:0007669"/>
    <property type="project" value="InterPro"/>
</dbReference>
<dbReference type="InterPro" id="IPR012280">
    <property type="entry name" value="Semialdhyde_DH_dimer_dom"/>
</dbReference>
<protein>
    <submittedName>
        <fullName evidence="10">Aspartate-semialdehyde dehydrogenase</fullName>
        <ecNumber evidence="10">1.2.1.11</ecNumber>
    </submittedName>
</protein>
<evidence type="ECO:0000256" key="8">
    <source>
        <dbReference type="ARBA" id="ARBA00029440"/>
    </source>
</evidence>
<keyword evidence="2" id="KW-0028">Amino-acid biosynthesis</keyword>
<feature type="non-terminal residue" evidence="10">
    <location>
        <position position="1"/>
    </location>
</feature>
<accession>A0A6L3X289</accession>
<dbReference type="GO" id="GO:0004073">
    <property type="term" value="F:aspartate-semialdehyde dehydrogenase activity"/>
    <property type="evidence" value="ECO:0007669"/>
    <property type="project" value="UniProtKB-EC"/>
</dbReference>
<keyword evidence="5 10" id="KW-0560">Oxidoreductase</keyword>
<dbReference type="InterPro" id="IPR000319">
    <property type="entry name" value="Asp-semialdehyde_DH_CS"/>
</dbReference>
<evidence type="ECO:0000259" key="9">
    <source>
        <dbReference type="Pfam" id="PF02774"/>
    </source>
</evidence>
<keyword evidence="7" id="KW-0486">Methionine biosynthesis</keyword>
<dbReference type="NCBIfam" id="NF005144">
    <property type="entry name" value="PRK06598.1"/>
    <property type="match status" value="1"/>
</dbReference>
<evidence type="ECO:0000256" key="5">
    <source>
        <dbReference type="ARBA" id="ARBA00023002"/>
    </source>
</evidence>
<dbReference type="GO" id="GO:0009085">
    <property type="term" value="P:lysine biosynthetic process"/>
    <property type="evidence" value="ECO:0007669"/>
    <property type="project" value="UniProtKB-KW"/>
</dbReference>
<dbReference type="Gene3D" id="3.30.360.10">
    <property type="entry name" value="Dihydrodipicolinate Reductase, domain 2"/>
    <property type="match status" value="1"/>
</dbReference>
<dbReference type="EC" id="1.2.1.11" evidence="10"/>